<dbReference type="EMBL" id="BABT02000220">
    <property type="protein sequence ID" value="GAA99499.1"/>
    <property type="molecule type" value="Genomic_DNA"/>
</dbReference>
<dbReference type="AlphaFoldDB" id="G7E8N1"/>
<comment type="caution">
    <text evidence="1">The sequence shown here is derived from an EMBL/GenBank/DDBJ whole genome shotgun (WGS) entry which is preliminary data.</text>
</comment>
<dbReference type="InParanoid" id="G7E8N1"/>
<proteinExistence type="predicted"/>
<gene>
    <name evidence="1" type="primary">Mo06199</name>
    <name evidence="1" type="ORF">E5Q_06199</name>
</gene>
<sequence>MLSLESWLRRIKSCVRSRQGNGRCAARRMEGVLLLPTTRSRIEYSPVTGHVAIITSRWQCQSDSLAGRDVLIFLLTNRSSHERRVIPMLRHMADSEAGQGH</sequence>
<reference evidence="1 2" key="1">
    <citation type="journal article" date="2011" name="J. Gen. Appl. Microbiol.">
        <title>Draft genome sequencing of the enigmatic basidiomycete Mixia osmundae.</title>
        <authorList>
            <person name="Nishida H."/>
            <person name="Nagatsuka Y."/>
            <person name="Sugiyama J."/>
        </authorList>
    </citation>
    <scope>NUCLEOTIDE SEQUENCE [LARGE SCALE GENOMIC DNA]</scope>
    <source>
        <strain evidence="2">CBS 9802 / IAM 14324 / JCM 22182 / KY 12970</strain>
    </source>
</reference>
<evidence type="ECO:0000313" key="1">
    <source>
        <dbReference type="EMBL" id="GAA99499.1"/>
    </source>
</evidence>
<accession>G7E8N1</accession>
<protein>
    <submittedName>
        <fullName evidence="1">Uncharacterized protein</fullName>
    </submittedName>
</protein>
<dbReference type="Proteomes" id="UP000009131">
    <property type="component" value="Unassembled WGS sequence"/>
</dbReference>
<reference evidence="1 2" key="2">
    <citation type="journal article" date="2012" name="Open Biol.">
        <title>Characteristics of nucleosomes and linker DNA regions on the genome of the basidiomycete Mixia osmundae revealed by mono- and dinucleosome mapping.</title>
        <authorList>
            <person name="Nishida H."/>
            <person name="Kondo S."/>
            <person name="Matsumoto T."/>
            <person name="Suzuki Y."/>
            <person name="Yoshikawa H."/>
            <person name="Taylor T.D."/>
            <person name="Sugiyama J."/>
        </authorList>
    </citation>
    <scope>NUCLEOTIDE SEQUENCE [LARGE SCALE GENOMIC DNA]</scope>
    <source>
        <strain evidence="2">CBS 9802 / IAM 14324 / JCM 22182 / KY 12970</strain>
    </source>
</reference>
<organism evidence="1 2">
    <name type="scientific">Mixia osmundae (strain CBS 9802 / IAM 14324 / JCM 22182 / KY 12970)</name>
    <dbReference type="NCBI Taxonomy" id="764103"/>
    <lineage>
        <taxon>Eukaryota</taxon>
        <taxon>Fungi</taxon>
        <taxon>Dikarya</taxon>
        <taxon>Basidiomycota</taxon>
        <taxon>Pucciniomycotina</taxon>
        <taxon>Mixiomycetes</taxon>
        <taxon>Mixiales</taxon>
        <taxon>Mixiaceae</taxon>
        <taxon>Mixia</taxon>
    </lineage>
</organism>
<dbReference type="RefSeq" id="XP_014568727.1">
    <property type="nucleotide sequence ID" value="XM_014713241.1"/>
</dbReference>
<evidence type="ECO:0000313" key="2">
    <source>
        <dbReference type="Proteomes" id="UP000009131"/>
    </source>
</evidence>
<dbReference type="HOGENOM" id="CLU_2292354_0_0_1"/>
<name>G7E8N1_MIXOS</name>
<keyword evidence="2" id="KW-1185">Reference proteome</keyword>